<sequence length="286" mass="32656">MENGIVATVFIYNISTSTHWKGLWALFGYHGDVVDAFIPTKRCRNGKRFGFVRFTNERDTQRAIMRFNERVTWIEVLEVPLHCWNYETFNRVAGLWGKLVSVDELVSMEVDNDLFPIRVRERGLMEMKDVSLNSKARWKKNEEDNILESGSVARTRLEILSEGKESVKSGVLMDTNLENGNNINGCQKMLEMEIEVTESKYVSKEIKIGIADEADKCMERALKDVRDMCLDIVEDPIEDPRDGGIDNRSSMDVGCRKAGKSTLEENINPVEGNNNSQENETVRGDF</sequence>
<evidence type="ECO:0000259" key="3">
    <source>
        <dbReference type="PROSITE" id="PS50102"/>
    </source>
</evidence>
<evidence type="ECO:0000256" key="2">
    <source>
        <dbReference type="SAM" id="MobiDB-lite"/>
    </source>
</evidence>
<protein>
    <recommendedName>
        <fullName evidence="3">RRM domain-containing protein</fullName>
    </recommendedName>
</protein>
<dbReference type="InterPro" id="IPR012677">
    <property type="entry name" value="Nucleotide-bd_a/b_plait_sf"/>
</dbReference>
<gene>
    <name evidence="4" type="ORF">GOBAR_AA34814</name>
</gene>
<dbReference type="OrthoDB" id="1749483at2759"/>
<feature type="region of interest" description="Disordered" evidence="2">
    <location>
        <begin position="238"/>
        <end position="286"/>
    </location>
</feature>
<organism evidence="4 5">
    <name type="scientific">Gossypium barbadense</name>
    <name type="common">Sea Island cotton</name>
    <name type="synonym">Hibiscus barbadensis</name>
    <dbReference type="NCBI Taxonomy" id="3634"/>
    <lineage>
        <taxon>Eukaryota</taxon>
        <taxon>Viridiplantae</taxon>
        <taxon>Streptophyta</taxon>
        <taxon>Embryophyta</taxon>
        <taxon>Tracheophyta</taxon>
        <taxon>Spermatophyta</taxon>
        <taxon>Magnoliopsida</taxon>
        <taxon>eudicotyledons</taxon>
        <taxon>Gunneridae</taxon>
        <taxon>Pentapetalae</taxon>
        <taxon>rosids</taxon>
        <taxon>malvids</taxon>
        <taxon>Malvales</taxon>
        <taxon>Malvaceae</taxon>
        <taxon>Malvoideae</taxon>
        <taxon>Gossypium</taxon>
    </lineage>
</organism>
<dbReference type="Pfam" id="PF00076">
    <property type="entry name" value="RRM_1"/>
    <property type="match status" value="1"/>
</dbReference>
<proteinExistence type="predicted"/>
<dbReference type="SMART" id="SM00360">
    <property type="entry name" value="RRM"/>
    <property type="match status" value="1"/>
</dbReference>
<dbReference type="EMBL" id="KZ669220">
    <property type="protein sequence ID" value="PPR85881.1"/>
    <property type="molecule type" value="Genomic_DNA"/>
</dbReference>
<evidence type="ECO:0000256" key="1">
    <source>
        <dbReference type="PROSITE-ProRule" id="PRU00176"/>
    </source>
</evidence>
<accession>A0A2P5W479</accession>
<dbReference type="InterPro" id="IPR000504">
    <property type="entry name" value="RRM_dom"/>
</dbReference>
<reference evidence="4 5" key="1">
    <citation type="submission" date="2015-01" db="EMBL/GenBank/DDBJ databases">
        <title>Genome of allotetraploid Gossypium barbadense reveals genomic plasticity and fiber elongation in cotton evolution.</title>
        <authorList>
            <person name="Chen X."/>
            <person name="Liu X."/>
            <person name="Zhao B."/>
            <person name="Zheng H."/>
            <person name="Hu Y."/>
            <person name="Lu G."/>
            <person name="Yang C."/>
            <person name="Chen J."/>
            <person name="Shan C."/>
            <person name="Zhang L."/>
            <person name="Zhou Y."/>
            <person name="Wang L."/>
            <person name="Guo W."/>
            <person name="Bai Y."/>
            <person name="Ruan J."/>
            <person name="Shangguan X."/>
            <person name="Mao Y."/>
            <person name="Jiang J."/>
            <person name="Zhu Y."/>
            <person name="Lei J."/>
            <person name="Kang H."/>
            <person name="Chen S."/>
            <person name="He X."/>
            <person name="Wang R."/>
            <person name="Wang Y."/>
            <person name="Chen J."/>
            <person name="Wang L."/>
            <person name="Yu S."/>
            <person name="Wang B."/>
            <person name="Wei J."/>
            <person name="Song S."/>
            <person name="Lu X."/>
            <person name="Gao Z."/>
            <person name="Gu W."/>
            <person name="Deng X."/>
            <person name="Ma D."/>
            <person name="Wang S."/>
            <person name="Liang W."/>
            <person name="Fang L."/>
            <person name="Cai C."/>
            <person name="Zhu X."/>
            <person name="Zhou B."/>
            <person name="Zhang Y."/>
            <person name="Chen Z."/>
            <person name="Xu S."/>
            <person name="Zhu R."/>
            <person name="Wang S."/>
            <person name="Zhang T."/>
            <person name="Zhao G."/>
        </authorList>
    </citation>
    <scope>NUCLEOTIDE SEQUENCE [LARGE SCALE GENOMIC DNA]</scope>
    <source>
        <strain evidence="5">cv. Xinhai21</strain>
        <tissue evidence="4">Leaf</tissue>
    </source>
</reference>
<dbReference type="InterPro" id="IPR035979">
    <property type="entry name" value="RBD_domain_sf"/>
</dbReference>
<dbReference type="Gene3D" id="3.30.70.330">
    <property type="match status" value="1"/>
</dbReference>
<name>A0A2P5W479_GOSBA</name>
<dbReference type="PROSITE" id="PS50102">
    <property type="entry name" value="RRM"/>
    <property type="match status" value="1"/>
</dbReference>
<keyword evidence="1" id="KW-0694">RNA-binding</keyword>
<dbReference type="CDD" id="cd00590">
    <property type="entry name" value="RRM_SF"/>
    <property type="match status" value="1"/>
</dbReference>
<evidence type="ECO:0000313" key="4">
    <source>
        <dbReference type="EMBL" id="PPR85881.1"/>
    </source>
</evidence>
<dbReference type="Proteomes" id="UP000239757">
    <property type="component" value="Unassembled WGS sequence"/>
</dbReference>
<feature type="domain" description="RRM" evidence="3">
    <location>
        <begin position="7"/>
        <end position="68"/>
    </location>
</feature>
<evidence type="ECO:0000313" key="5">
    <source>
        <dbReference type="Proteomes" id="UP000239757"/>
    </source>
</evidence>
<dbReference type="AlphaFoldDB" id="A0A2P5W479"/>
<dbReference type="GO" id="GO:0003723">
    <property type="term" value="F:RNA binding"/>
    <property type="evidence" value="ECO:0007669"/>
    <property type="project" value="UniProtKB-UniRule"/>
</dbReference>
<dbReference type="SUPFAM" id="SSF54928">
    <property type="entry name" value="RNA-binding domain, RBD"/>
    <property type="match status" value="1"/>
</dbReference>